<keyword evidence="1" id="KW-0812">Transmembrane</keyword>
<dbReference type="Proteomes" id="UP000176336">
    <property type="component" value="Unassembled WGS sequence"/>
</dbReference>
<name>A0A1F5IQY3_9BACT</name>
<reference evidence="2 3" key="1">
    <citation type="journal article" date="2016" name="Nat. Commun.">
        <title>Thousands of microbial genomes shed light on interconnected biogeochemical processes in an aquifer system.</title>
        <authorList>
            <person name="Anantharaman K."/>
            <person name="Brown C.T."/>
            <person name="Hug L.A."/>
            <person name="Sharon I."/>
            <person name="Castelle C.J."/>
            <person name="Probst A.J."/>
            <person name="Thomas B.C."/>
            <person name="Singh A."/>
            <person name="Wilkins M.J."/>
            <person name="Karaoz U."/>
            <person name="Brodie E.L."/>
            <person name="Williams K.H."/>
            <person name="Hubbard S.S."/>
            <person name="Banfield J.F."/>
        </authorList>
    </citation>
    <scope>NUCLEOTIDE SEQUENCE [LARGE SCALE GENOMIC DNA]</scope>
</reference>
<gene>
    <name evidence="2" type="ORF">A2871_01900</name>
</gene>
<keyword evidence="1" id="KW-1133">Transmembrane helix</keyword>
<evidence type="ECO:0000256" key="1">
    <source>
        <dbReference type="SAM" id="Phobius"/>
    </source>
</evidence>
<proteinExistence type="predicted"/>
<keyword evidence="1" id="KW-0472">Membrane</keyword>
<dbReference type="AlphaFoldDB" id="A0A1F5IQY3"/>
<feature type="transmembrane region" description="Helical" evidence="1">
    <location>
        <begin position="6"/>
        <end position="26"/>
    </location>
</feature>
<protein>
    <submittedName>
        <fullName evidence="2">Uncharacterized protein</fullName>
    </submittedName>
</protein>
<evidence type="ECO:0000313" key="2">
    <source>
        <dbReference type="EMBL" id="OGE18747.1"/>
    </source>
</evidence>
<organism evidence="2 3">
    <name type="scientific">Candidatus Daviesbacteria bacterium RIFCSPHIGHO2_01_FULL_41_23</name>
    <dbReference type="NCBI Taxonomy" id="1797764"/>
    <lineage>
        <taxon>Bacteria</taxon>
        <taxon>Candidatus Daviesiibacteriota</taxon>
    </lineage>
</organism>
<evidence type="ECO:0000313" key="3">
    <source>
        <dbReference type="Proteomes" id="UP000176336"/>
    </source>
</evidence>
<sequence length="197" mass="22589">MKQKGLAPILIVVLMAALAVGGYLIYSQLPKPIAPPRSITQPTLSPSSIPESSNSAETANWKTYTNTKYGFYFNYPQDFSIKKVAERIFFIENKEKKSFVLWIYENPNNLSLKDYEGKHTSKETGFGPFVYYPDTELVKFQNFEAYYTKEEINCLSKCGSYIWTTKDMIYKLTGTAENVPNQKQTLDQILSTFKFTN</sequence>
<comment type="caution">
    <text evidence="2">The sequence shown here is derived from an EMBL/GenBank/DDBJ whole genome shotgun (WGS) entry which is preliminary data.</text>
</comment>
<accession>A0A1F5IQY3</accession>
<dbReference type="EMBL" id="MFCR01000010">
    <property type="protein sequence ID" value="OGE18747.1"/>
    <property type="molecule type" value="Genomic_DNA"/>
</dbReference>